<keyword evidence="3 4" id="KW-0788">Thiol protease</keyword>
<keyword evidence="1 4" id="KW-0645">Protease</keyword>
<evidence type="ECO:0000256" key="3">
    <source>
        <dbReference type="ARBA" id="ARBA00022807"/>
    </source>
</evidence>
<dbReference type="PROSITE" id="PS00139">
    <property type="entry name" value="THIOL_PROTEASE_CYS"/>
    <property type="match status" value="1"/>
</dbReference>
<evidence type="ECO:0000256" key="6">
    <source>
        <dbReference type="SAM" id="SignalP"/>
    </source>
</evidence>
<dbReference type="Pfam" id="PF03051">
    <property type="entry name" value="Peptidase_C1_2"/>
    <property type="match status" value="2"/>
</dbReference>
<keyword evidence="2 4" id="KW-0378">Hydrolase</keyword>
<dbReference type="GO" id="GO:0009636">
    <property type="term" value="P:response to toxic substance"/>
    <property type="evidence" value="ECO:0007669"/>
    <property type="project" value="TreeGrafter"/>
</dbReference>
<sequence>MKKLLILAAGALLMVATATAQDGNTIKLKPESGYDFTVVKDLEATDVQNQYRTGTCWSFSALAFFESELIRTGKGKQDLSEMYVVNHVYKDKADRYVRMHGKTNFGAGGAFVDAAHVWKKYGMVPEAAYNGLKDDQTEHNHAELDNILTAYVDAVIEDKQKNLTKNWKVGYDAVVDAYLGDMPEEFEYEGKTYTPKSYAKELGLDMDDYVSLTSYTHHDFYSQFVLEIPDNWLHVQSYNLPIDEMMKVIDEALMNGYSFAWGADVSEKGFAFREGLAILPKDESTIQIKGKDNQQFNDAGADKISNAFEVPVEQKVVTQDMRQDGFDNWETTDDHGMQITGIVKDQNGDKYYIVKNSWGTKYNNLDGYFFASEAYVRLKTMNIYLNKNAIPKDVAKKLSL</sequence>
<reference evidence="7 8" key="1">
    <citation type="submission" date="2020-02" db="EMBL/GenBank/DDBJ databases">
        <title>Out from the shadows clarifying the taxonomy of the family Cryomorphaceae and related taxa by utilizing the GTDB taxonomic framework.</title>
        <authorList>
            <person name="Bowman J.P."/>
        </authorList>
    </citation>
    <scope>NUCLEOTIDE SEQUENCE [LARGE SCALE GENOMIC DNA]</scope>
    <source>
        <strain evidence="7 8">QSSC 1-22</strain>
    </source>
</reference>
<evidence type="ECO:0000313" key="8">
    <source>
        <dbReference type="Proteomes" id="UP000486602"/>
    </source>
</evidence>
<accession>A0A7K3WQI2</accession>
<dbReference type="RefSeq" id="WP_163285150.1">
    <property type="nucleotide sequence ID" value="NZ_JAAGVY010000015.1"/>
</dbReference>
<evidence type="ECO:0000256" key="1">
    <source>
        <dbReference type="ARBA" id="ARBA00022670"/>
    </source>
</evidence>
<dbReference type="GO" id="GO:0006508">
    <property type="term" value="P:proteolysis"/>
    <property type="evidence" value="ECO:0007669"/>
    <property type="project" value="UniProtKB-KW"/>
</dbReference>
<evidence type="ECO:0000256" key="4">
    <source>
        <dbReference type="PIRNR" id="PIRNR005700"/>
    </source>
</evidence>
<dbReference type="EMBL" id="JAAGVY010000015">
    <property type="protein sequence ID" value="NEN23754.1"/>
    <property type="molecule type" value="Genomic_DNA"/>
</dbReference>
<dbReference type="Proteomes" id="UP000486602">
    <property type="component" value="Unassembled WGS sequence"/>
</dbReference>
<comment type="caution">
    <text evidence="7">The sequence shown here is derived from an EMBL/GenBank/DDBJ whole genome shotgun (WGS) entry which is preliminary data.</text>
</comment>
<comment type="similarity">
    <text evidence="4">Belongs to the peptidase C1 family.</text>
</comment>
<dbReference type="PANTHER" id="PTHR10363:SF2">
    <property type="entry name" value="BLEOMYCIN HYDROLASE"/>
    <property type="match status" value="1"/>
</dbReference>
<keyword evidence="6" id="KW-0732">Signal</keyword>
<dbReference type="GO" id="GO:0005737">
    <property type="term" value="C:cytoplasm"/>
    <property type="evidence" value="ECO:0007669"/>
    <property type="project" value="TreeGrafter"/>
</dbReference>
<name>A0A7K3WQI2_9FLAO</name>
<dbReference type="GO" id="GO:0070005">
    <property type="term" value="F:cysteine-type aminopeptidase activity"/>
    <property type="evidence" value="ECO:0007669"/>
    <property type="project" value="InterPro"/>
</dbReference>
<dbReference type="Gene3D" id="3.90.70.10">
    <property type="entry name" value="Cysteine proteinases"/>
    <property type="match status" value="1"/>
</dbReference>
<keyword evidence="4 7" id="KW-0031">Aminopeptidase</keyword>
<evidence type="ECO:0000256" key="5">
    <source>
        <dbReference type="PIRSR" id="PIRSR005700-1"/>
    </source>
</evidence>
<dbReference type="PANTHER" id="PTHR10363">
    <property type="entry name" value="BLEOMYCIN HYDROLASE"/>
    <property type="match status" value="1"/>
</dbReference>
<feature type="active site" evidence="5">
    <location>
        <position position="356"/>
    </location>
</feature>
<feature type="active site" evidence="5">
    <location>
        <position position="335"/>
    </location>
</feature>
<evidence type="ECO:0000313" key="7">
    <source>
        <dbReference type="EMBL" id="NEN23754.1"/>
    </source>
</evidence>
<keyword evidence="8" id="KW-1185">Reference proteome</keyword>
<dbReference type="AlphaFoldDB" id="A0A7K3WQI2"/>
<proteinExistence type="inferred from homology"/>
<dbReference type="InterPro" id="IPR038765">
    <property type="entry name" value="Papain-like_cys_pep_sf"/>
</dbReference>
<dbReference type="InterPro" id="IPR000169">
    <property type="entry name" value="Pept_cys_AS"/>
</dbReference>
<gene>
    <name evidence="7" type="ORF">G3O08_09600</name>
</gene>
<feature type="chain" id="PRO_5029871077" description="Aminopeptidase" evidence="6">
    <location>
        <begin position="21"/>
        <end position="400"/>
    </location>
</feature>
<feature type="signal peptide" evidence="6">
    <location>
        <begin position="1"/>
        <end position="20"/>
    </location>
</feature>
<evidence type="ECO:0000256" key="2">
    <source>
        <dbReference type="ARBA" id="ARBA00022801"/>
    </source>
</evidence>
<dbReference type="InterPro" id="IPR004134">
    <property type="entry name" value="Peptidase_C1B"/>
</dbReference>
<dbReference type="SUPFAM" id="SSF54001">
    <property type="entry name" value="Cysteine proteinases"/>
    <property type="match status" value="1"/>
</dbReference>
<protein>
    <recommendedName>
        <fullName evidence="4">Aminopeptidase</fullName>
    </recommendedName>
</protein>
<feature type="active site" evidence="5">
    <location>
        <position position="56"/>
    </location>
</feature>
<dbReference type="GO" id="GO:0043418">
    <property type="term" value="P:homocysteine catabolic process"/>
    <property type="evidence" value="ECO:0007669"/>
    <property type="project" value="TreeGrafter"/>
</dbReference>
<dbReference type="PIRSF" id="PIRSF005700">
    <property type="entry name" value="PepC"/>
    <property type="match status" value="1"/>
</dbReference>
<organism evidence="7 8">
    <name type="scientific">Cryomorpha ignava</name>
    <dbReference type="NCBI Taxonomy" id="101383"/>
    <lineage>
        <taxon>Bacteria</taxon>
        <taxon>Pseudomonadati</taxon>
        <taxon>Bacteroidota</taxon>
        <taxon>Flavobacteriia</taxon>
        <taxon>Flavobacteriales</taxon>
        <taxon>Cryomorphaceae</taxon>
        <taxon>Cryomorpha</taxon>
    </lineage>
</organism>